<comment type="caution">
    <text evidence="9">The sequence shown here is derived from an EMBL/GenBank/DDBJ whole genome shotgun (WGS) entry which is preliminary data.</text>
</comment>
<evidence type="ECO:0000256" key="7">
    <source>
        <dbReference type="SAM" id="MobiDB-lite"/>
    </source>
</evidence>
<dbReference type="Proteomes" id="UP000469890">
    <property type="component" value="Unassembled WGS sequence"/>
</dbReference>
<evidence type="ECO:0000256" key="5">
    <source>
        <dbReference type="ARBA" id="ARBA00023163"/>
    </source>
</evidence>
<evidence type="ECO:0000256" key="4">
    <source>
        <dbReference type="ARBA" id="ARBA00023015"/>
    </source>
</evidence>
<dbReference type="InterPro" id="IPR013088">
    <property type="entry name" value="Znf_NHR/GATA"/>
</dbReference>
<keyword evidence="1" id="KW-0479">Metal-binding</keyword>
<dbReference type="GO" id="GO:0006355">
    <property type="term" value="P:regulation of DNA-templated transcription"/>
    <property type="evidence" value="ECO:0007669"/>
    <property type="project" value="InterPro"/>
</dbReference>
<feature type="region of interest" description="Disordered" evidence="7">
    <location>
        <begin position="76"/>
        <end position="201"/>
    </location>
</feature>
<dbReference type="AlphaFoldDB" id="A0A8H4BS15"/>
<organism evidence="9 10">
    <name type="scientific">Mucor circinelloides f. lusitanicus</name>
    <name type="common">Mucor racemosus var. lusitanicus</name>
    <dbReference type="NCBI Taxonomy" id="29924"/>
    <lineage>
        <taxon>Eukaryota</taxon>
        <taxon>Fungi</taxon>
        <taxon>Fungi incertae sedis</taxon>
        <taxon>Mucoromycota</taxon>
        <taxon>Mucoromycotina</taxon>
        <taxon>Mucoromycetes</taxon>
        <taxon>Mucorales</taxon>
        <taxon>Mucorineae</taxon>
        <taxon>Mucoraceae</taxon>
        <taxon>Mucor</taxon>
    </lineage>
</organism>
<reference evidence="9 10" key="1">
    <citation type="submission" date="2019-09" db="EMBL/GenBank/DDBJ databases">
        <authorList>
            <consortium name="DOE Joint Genome Institute"/>
            <person name="Mondo S.J."/>
            <person name="Navarro-Mendoza M.I."/>
            <person name="Perez-Arques C."/>
            <person name="Panchal S."/>
            <person name="Nicolas F.E."/>
            <person name="Ganguly P."/>
            <person name="Pangilinan J."/>
            <person name="Grigoriev I."/>
            <person name="Heitman J."/>
            <person name="Sanya K."/>
            <person name="Garre V."/>
        </authorList>
    </citation>
    <scope>NUCLEOTIDE SEQUENCE [LARGE SCALE GENOMIC DNA]</scope>
    <source>
        <strain evidence="9 10">MU402</strain>
    </source>
</reference>
<dbReference type="Pfam" id="PF00320">
    <property type="entry name" value="GATA"/>
    <property type="match status" value="1"/>
</dbReference>
<dbReference type="PANTHER" id="PTHR47172:SF24">
    <property type="entry name" value="GATA ZINC FINGER DOMAIN-CONTAINING PROTEIN 14-RELATED"/>
    <property type="match status" value="1"/>
</dbReference>
<dbReference type="InterPro" id="IPR000679">
    <property type="entry name" value="Znf_GATA"/>
</dbReference>
<gene>
    <name evidence="9" type="ORF">FB192DRAFT_1350836</name>
</gene>
<feature type="compositionally biased region" description="Polar residues" evidence="7">
    <location>
        <begin position="190"/>
        <end position="199"/>
    </location>
</feature>
<dbReference type="CDD" id="cd00202">
    <property type="entry name" value="ZnF_GATA"/>
    <property type="match status" value="1"/>
</dbReference>
<dbReference type="GO" id="GO:0008270">
    <property type="term" value="F:zinc ion binding"/>
    <property type="evidence" value="ECO:0007669"/>
    <property type="project" value="UniProtKB-KW"/>
</dbReference>
<dbReference type="Gene3D" id="3.30.50.10">
    <property type="entry name" value="Erythroid Transcription Factor GATA-1, subunit A"/>
    <property type="match status" value="1"/>
</dbReference>
<feature type="compositionally biased region" description="Polar residues" evidence="7">
    <location>
        <begin position="32"/>
        <end position="44"/>
    </location>
</feature>
<dbReference type="SMART" id="SM00401">
    <property type="entry name" value="ZnF_GATA"/>
    <property type="match status" value="1"/>
</dbReference>
<evidence type="ECO:0000256" key="1">
    <source>
        <dbReference type="ARBA" id="ARBA00022723"/>
    </source>
</evidence>
<feature type="compositionally biased region" description="Polar residues" evidence="7">
    <location>
        <begin position="264"/>
        <end position="282"/>
    </location>
</feature>
<dbReference type="EMBL" id="JAAECE010000001">
    <property type="protein sequence ID" value="KAF1806518.1"/>
    <property type="molecule type" value="Genomic_DNA"/>
</dbReference>
<dbReference type="GO" id="GO:0043565">
    <property type="term" value="F:sequence-specific DNA binding"/>
    <property type="evidence" value="ECO:0007669"/>
    <property type="project" value="InterPro"/>
</dbReference>
<evidence type="ECO:0000313" key="10">
    <source>
        <dbReference type="Proteomes" id="UP000469890"/>
    </source>
</evidence>
<feature type="compositionally biased region" description="Low complexity" evidence="7">
    <location>
        <begin position="92"/>
        <end position="111"/>
    </location>
</feature>
<dbReference type="PROSITE" id="PS00344">
    <property type="entry name" value="GATA_ZN_FINGER_1"/>
    <property type="match status" value="1"/>
</dbReference>
<keyword evidence="3" id="KW-0862">Zinc</keyword>
<feature type="region of interest" description="Disordered" evidence="7">
    <location>
        <begin position="1"/>
        <end position="44"/>
    </location>
</feature>
<evidence type="ECO:0000256" key="6">
    <source>
        <dbReference type="PROSITE-ProRule" id="PRU00094"/>
    </source>
</evidence>
<evidence type="ECO:0000256" key="2">
    <source>
        <dbReference type="ARBA" id="ARBA00022771"/>
    </source>
</evidence>
<evidence type="ECO:0000259" key="8">
    <source>
        <dbReference type="PROSITE" id="PS50114"/>
    </source>
</evidence>
<accession>A0A8H4BS15</accession>
<keyword evidence="2 6" id="KW-0863">Zinc-finger</keyword>
<dbReference type="PANTHER" id="PTHR47172">
    <property type="entry name" value="OS01G0976800 PROTEIN"/>
    <property type="match status" value="1"/>
</dbReference>
<name>A0A8H4BS15_MUCCL</name>
<feature type="domain" description="GATA-type" evidence="8">
    <location>
        <begin position="335"/>
        <end position="370"/>
    </location>
</feature>
<proteinExistence type="predicted"/>
<evidence type="ECO:0000256" key="3">
    <source>
        <dbReference type="ARBA" id="ARBA00022833"/>
    </source>
</evidence>
<protein>
    <recommendedName>
        <fullName evidence="8">GATA-type domain-containing protein</fullName>
    </recommendedName>
</protein>
<evidence type="ECO:0000313" key="9">
    <source>
        <dbReference type="EMBL" id="KAF1806518.1"/>
    </source>
</evidence>
<dbReference type="PROSITE" id="PS50114">
    <property type="entry name" value="GATA_ZN_FINGER_2"/>
    <property type="match status" value="1"/>
</dbReference>
<feature type="compositionally biased region" description="Pro residues" evidence="7">
    <location>
        <begin position="150"/>
        <end position="161"/>
    </location>
</feature>
<feature type="region of interest" description="Disordered" evidence="7">
    <location>
        <begin position="264"/>
        <end position="286"/>
    </location>
</feature>
<keyword evidence="4" id="KW-0805">Transcription regulation</keyword>
<dbReference type="SUPFAM" id="SSF57716">
    <property type="entry name" value="Glucocorticoid receptor-like (DNA-binding domain)"/>
    <property type="match status" value="1"/>
</dbReference>
<sequence>MDISKICIDTTPERTDSVSSISTISTPSEHSNSLPPINVNNSTKNTRLPYQLQYQMQHQYLKAYGAVEEQHQLQEPPPVLDYPSSDHADQRNITSSPSSFNNTTSIPSSFNAPRPVAPQSRSSSSTSLPSSYQQYHSISASAPSSSSVPLPQPPHPPPPPKQSSHLPPIQPAPPIHSVTPIQPAPASPVQHATYSTPTDDNSRLMRQLIEQCSSIYQRIGKYRTDPLRESERNQIIDQVFFTAEEMLDSLNSLRDRLENNDLNESSLSIDPPAMNSTNTGISDHSDARQMDYTYDEDSAPPSGNESTLEEYKLIRQARNLQKNARPKYRRRSRTSMVGHRCHSCNTTDTPEWRRGPDGARTLCNACGLHYSKLLRKGSLTVQTHNYMIEAPPDGPRPQPRAIQFPIIQVNSSNNPDNNTSMRSLPAPSLITKSSFSKYSTSARIEEVDEEEEERFVAGMNIR</sequence>
<feature type="compositionally biased region" description="Low complexity" evidence="7">
    <location>
        <begin position="120"/>
        <end position="149"/>
    </location>
</feature>
<keyword evidence="5" id="KW-0804">Transcription</keyword>
<feature type="compositionally biased region" description="Low complexity" evidence="7">
    <location>
        <begin position="17"/>
        <end position="31"/>
    </location>
</feature>